<evidence type="ECO:0000256" key="5">
    <source>
        <dbReference type="ARBA" id="ARBA00023004"/>
    </source>
</evidence>
<evidence type="ECO:0000313" key="10">
    <source>
        <dbReference type="EMBL" id="RFC82949.1"/>
    </source>
</evidence>
<dbReference type="EMBL" id="JBHRSF010000001">
    <property type="protein sequence ID" value="MFC2993722.1"/>
    <property type="molecule type" value="Genomic_DNA"/>
</dbReference>
<evidence type="ECO:0000256" key="3">
    <source>
        <dbReference type="ARBA" id="ARBA00022723"/>
    </source>
</evidence>
<sequence>MTAQSVILPLPSDHARFIVLRLKDLAIAELKEKLDDLFSTRDRLITQHPDAQIKTAVAFGLDLWQQLYADTPEGFSSLEAIDGTFPMPAVQADVLIHLASARADICFALSQSFFEGIQERVEVLDERVCFRYFDGRDITGFIDGTENPQFKDDRAETALLGEETGIFQDGSFIFAQRYAHDLEKWKRLKVDAQEQVMGRTKLESIELEDDQKPENAHIARTVIEDDEGEELEILRHSLPYGDGKGDQGLFFIAYTKDLTRIDRMLERMFGTSGDGVHDRLLHFVTPLDGAYYFAPSEDLLAQILETE</sequence>
<evidence type="ECO:0000256" key="1">
    <source>
        <dbReference type="ARBA" id="ARBA00001970"/>
    </source>
</evidence>
<gene>
    <name evidence="9" type="ORF">ACFODO_00220</name>
    <name evidence="10" type="ORF">C9E89_013850</name>
</gene>
<keyword evidence="3" id="KW-0479">Metal-binding</keyword>
<dbReference type="GO" id="GO:0004601">
    <property type="term" value="F:peroxidase activity"/>
    <property type="evidence" value="ECO:0007669"/>
    <property type="project" value="UniProtKB-KW"/>
</dbReference>
<evidence type="ECO:0000313" key="12">
    <source>
        <dbReference type="Proteomes" id="UP001595455"/>
    </source>
</evidence>
<dbReference type="InterPro" id="IPR011008">
    <property type="entry name" value="Dimeric_a/b-barrel"/>
</dbReference>
<dbReference type="AlphaFoldDB" id="A0A371YNA8"/>
<evidence type="ECO:0000259" key="7">
    <source>
        <dbReference type="Pfam" id="PF04261"/>
    </source>
</evidence>
<keyword evidence="5" id="KW-0408">Iron</keyword>
<reference evidence="10 11" key="2">
    <citation type="submission" date="2018-08" db="EMBL/GenBank/DDBJ databases">
        <title>The draft genome of Acinetobacter sichuanensis strain WCHAc060041.</title>
        <authorList>
            <person name="Qin J."/>
            <person name="Feng Y."/>
            <person name="Zong Z."/>
        </authorList>
    </citation>
    <scope>NUCLEOTIDE SEQUENCE [LARGE SCALE GENOMIC DNA]</scope>
    <source>
        <strain evidence="10 11">WCHAc060041</strain>
    </source>
</reference>
<keyword evidence="4" id="KW-0560">Oxidoreductase</keyword>
<dbReference type="RefSeq" id="WP_107008927.1">
    <property type="nucleotide sequence ID" value="NZ_JBHRSF010000001.1"/>
</dbReference>
<evidence type="ECO:0000256" key="6">
    <source>
        <dbReference type="ARBA" id="ARBA00025737"/>
    </source>
</evidence>
<proteinExistence type="inferred from homology"/>
<dbReference type="EMBL" id="PYIX02000024">
    <property type="protein sequence ID" value="RFC82949.1"/>
    <property type="molecule type" value="Genomic_DNA"/>
</dbReference>
<evidence type="ECO:0000256" key="2">
    <source>
        <dbReference type="ARBA" id="ARBA00022559"/>
    </source>
</evidence>
<dbReference type="Proteomes" id="UP001595455">
    <property type="component" value="Unassembled WGS sequence"/>
</dbReference>
<organism evidence="10 11">
    <name type="scientific">Acinetobacter sichuanensis</name>
    <dbReference type="NCBI Taxonomy" id="2136183"/>
    <lineage>
        <taxon>Bacteria</taxon>
        <taxon>Pseudomonadati</taxon>
        <taxon>Pseudomonadota</taxon>
        <taxon>Gammaproteobacteria</taxon>
        <taxon>Moraxellales</taxon>
        <taxon>Moraxellaceae</taxon>
        <taxon>Acinetobacter</taxon>
    </lineage>
</organism>
<comment type="caution">
    <text evidence="10">The sequence shown here is derived from an EMBL/GenBank/DDBJ whole genome shotgun (WGS) entry which is preliminary data.</text>
</comment>
<dbReference type="InterPro" id="IPR048328">
    <property type="entry name" value="Dyp_perox_C"/>
</dbReference>
<dbReference type="InterPro" id="IPR006314">
    <property type="entry name" value="Dyp_peroxidase"/>
</dbReference>
<name>A0A371YNA8_9GAMM</name>
<comment type="cofactor">
    <cofactor evidence="1">
        <name>heme b</name>
        <dbReference type="ChEBI" id="CHEBI:60344"/>
    </cofactor>
</comment>
<dbReference type="OrthoDB" id="3251355at2"/>
<dbReference type="PROSITE" id="PS51404">
    <property type="entry name" value="DYP_PEROXIDASE"/>
    <property type="match status" value="1"/>
</dbReference>
<dbReference type="Pfam" id="PF20628">
    <property type="entry name" value="Dyp_perox_C"/>
    <property type="match status" value="1"/>
</dbReference>
<dbReference type="SUPFAM" id="SSF54909">
    <property type="entry name" value="Dimeric alpha+beta barrel"/>
    <property type="match status" value="1"/>
</dbReference>
<evidence type="ECO:0000256" key="4">
    <source>
        <dbReference type="ARBA" id="ARBA00023002"/>
    </source>
</evidence>
<evidence type="ECO:0000313" key="9">
    <source>
        <dbReference type="EMBL" id="MFC2993722.1"/>
    </source>
</evidence>
<evidence type="ECO:0000259" key="8">
    <source>
        <dbReference type="Pfam" id="PF20628"/>
    </source>
</evidence>
<accession>A0A371YNA8</accession>
<keyword evidence="2 10" id="KW-0575">Peroxidase</keyword>
<reference evidence="9" key="4">
    <citation type="submission" date="2024-09" db="EMBL/GenBank/DDBJ databases">
        <authorList>
            <person name="Sun Q."/>
            <person name="Mori K."/>
        </authorList>
    </citation>
    <scope>NUCLEOTIDE SEQUENCE</scope>
    <source>
        <strain evidence="9">KCTC 62575</strain>
    </source>
</reference>
<dbReference type="PANTHER" id="PTHR30521:SF0">
    <property type="entry name" value="DYP-TYPE PEROXIDASE FAMILY PROTEIN"/>
    <property type="match status" value="1"/>
</dbReference>
<dbReference type="Proteomes" id="UP000240957">
    <property type="component" value="Unassembled WGS sequence"/>
</dbReference>
<dbReference type="GO" id="GO:0020037">
    <property type="term" value="F:heme binding"/>
    <property type="evidence" value="ECO:0007669"/>
    <property type="project" value="InterPro"/>
</dbReference>
<feature type="domain" description="Dyp-type peroxidase C-terminal" evidence="8">
    <location>
        <begin position="135"/>
        <end position="297"/>
    </location>
</feature>
<dbReference type="Pfam" id="PF04261">
    <property type="entry name" value="Dyp_perox_N"/>
    <property type="match status" value="1"/>
</dbReference>
<dbReference type="NCBIfam" id="TIGR01413">
    <property type="entry name" value="Dyp_perox_fam"/>
    <property type="match status" value="1"/>
</dbReference>
<dbReference type="InterPro" id="IPR048327">
    <property type="entry name" value="Dyp_perox_N"/>
</dbReference>
<feature type="domain" description="Dyp-type peroxidase N-terminal" evidence="7">
    <location>
        <begin position="5"/>
        <end position="130"/>
    </location>
</feature>
<dbReference type="PANTHER" id="PTHR30521">
    <property type="entry name" value="DEFERROCHELATASE/PEROXIDASE"/>
    <property type="match status" value="1"/>
</dbReference>
<protein>
    <submittedName>
        <fullName evidence="10">Dyp-type peroxidase</fullName>
    </submittedName>
</protein>
<comment type="similarity">
    <text evidence="6">Belongs to the DyP-type peroxidase family.</text>
</comment>
<reference evidence="9" key="1">
    <citation type="journal article" date="2014" name="Int. J. Syst. Evol. Microbiol.">
        <title>Complete genome of a new Firmicutes species belonging to the dominant human colonic microbiota ('Ruminococcus bicirculans') reveals two chromosomes and a selective capacity to utilize plant glucans.</title>
        <authorList>
            <consortium name="NISC Comparative Sequencing Program"/>
            <person name="Wegmann U."/>
            <person name="Louis P."/>
            <person name="Goesmann A."/>
            <person name="Henrissat B."/>
            <person name="Duncan S.H."/>
            <person name="Flint H.J."/>
        </authorList>
    </citation>
    <scope>NUCLEOTIDE SEQUENCE</scope>
    <source>
        <strain evidence="9">KCTC 62575</strain>
    </source>
</reference>
<evidence type="ECO:0000313" key="11">
    <source>
        <dbReference type="Proteomes" id="UP000240957"/>
    </source>
</evidence>
<dbReference type="GO" id="GO:0005829">
    <property type="term" value="C:cytosol"/>
    <property type="evidence" value="ECO:0007669"/>
    <property type="project" value="TreeGrafter"/>
</dbReference>
<dbReference type="GO" id="GO:0046872">
    <property type="term" value="F:metal ion binding"/>
    <property type="evidence" value="ECO:0007669"/>
    <property type="project" value="UniProtKB-KW"/>
</dbReference>
<reference evidence="12" key="3">
    <citation type="journal article" date="2019" name="Int. J. Syst. Evol. Microbiol.">
        <title>The Global Catalogue of Microorganisms (GCM) 10K type strain sequencing project: providing services to taxonomists for standard genome sequencing and annotation.</title>
        <authorList>
            <consortium name="The Broad Institute Genomics Platform"/>
            <consortium name="The Broad Institute Genome Sequencing Center for Infectious Disease"/>
            <person name="Wu L."/>
            <person name="Ma J."/>
        </authorList>
    </citation>
    <scope>NUCLEOTIDE SEQUENCE [LARGE SCALE GENOMIC DNA]</scope>
    <source>
        <strain evidence="12">KCTC 62575</strain>
    </source>
</reference>
<keyword evidence="12" id="KW-1185">Reference proteome</keyword>